<evidence type="ECO:0000313" key="3">
    <source>
        <dbReference type="Proteomes" id="UP001054945"/>
    </source>
</evidence>
<dbReference type="Proteomes" id="UP001054945">
    <property type="component" value="Unassembled WGS sequence"/>
</dbReference>
<evidence type="ECO:0000313" key="2">
    <source>
        <dbReference type="EMBL" id="GIX94478.1"/>
    </source>
</evidence>
<keyword evidence="1" id="KW-1133">Transmembrane helix</keyword>
<reference evidence="2 3" key="1">
    <citation type="submission" date="2021-06" db="EMBL/GenBank/DDBJ databases">
        <title>Caerostris extrusa draft genome.</title>
        <authorList>
            <person name="Kono N."/>
            <person name="Arakawa K."/>
        </authorList>
    </citation>
    <scope>NUCLEOTIDE SEQUENCE [LARGE SCALE GENOMIC DNA]</scope>
</reference>
<feature type="transmembrane region" description="Helical" evidence="1">
    <location>
        <begin position="93"/>
        <end position="117"/>
    </location>
</feature>
<comment type="caution">
    <text evidence="2">The sequence shown here is derived from an EMBL/GenBank/DDBJ whole genome shotgun (WGS) entry which is preliminary data.</text>
</comment>
<organism evidence="2 3">
    <name type="scientific">Caerostris extrusa</name>
    <name type="common">Bark spider</name>
    <name type="synonym">Caerostris bankana</name>
    <dbReference type="NCBI Taxonomy" id="172846"/>
    <lineage>
        <taxon>Eukaryota</taxon>
        <taxon>Metazoa</taxon>
        <taxon>Ecdysozoa</taxon>
        <taxon>Arthropoda</taxon>
        <taxon>Chelicerata</taxon>
        <taxon>Arachnida</taxon>
        <taxon>Araneae</taxon>
        <taxon>Araneomorphae</taxon>
        <taxon>Entelegynae</taxon>
        <taxon>Araneoidea</taxon>
        <taxon>Araneidae</taxon>
        <taxon>Caerostris</taxon>
    </lineage>
</organism>
<dbReference type="EMBL" id="BPLR01004380">
    <property type="protein sequence ID" value="GIX94478.1"/>
    <property type="molecule type" value="Genomic_DNA"/>
</dbReference>
<proteinExistence type="predicted"/>
<name>A0AAV4PDG6_CAEEX</name>
<protein>
    <submittedName>
        <fullName evidence="2">Uncharacterized protein</fullName>
    </submittedName>
</protein>
<keyword evidence="1" id="KW-0812">Transmembrane</keyword>
<gene>
    <name evidence="2" type="ORF">CEXT_177401</name>
</gene>
<dbReference type="AlphaFoldDB" id="A0AAV4PDG6"/>
<keyword evidence="1" id="KW-0472">Membrane</keyword>
<keyword evidence="3" id="KW-1185">Reference proteome</keyword>
<sequence>MLPALPVALAASPHPLRCNPYRILGCLLLSNLTHSSFRLLLLVASFLITDMEASSVANRLGPGMTRMDRVMEYFCNNGGKGVFRDDVGLKNNVFLVSLQCLLYTYVLFDGFCCIYVIRGIRILKSIRNSNDTHIFVFNSITVQIYR</sequence>
<evidence type="ECO:0000256" key="1">
    <source>
        <dbReference type="SAM" id="Phobius"/>
    </source>
</evidence>
<accession>A0AAV4PDG6</accession>